<dbReference type="EMBL" id="CP036343">
    <property type="protein sequence ID" value="QDT89849.1"/>
    <property type="molecule type" value="Genomic_DNA"/>
</dbReference>
<dbReference type="InterPro" id="IPR027417">
    <property type="entry name" value="P-loop_NTPase"/>
</dbReference>
<evidence type="ECO:0000259" key="1">
    <source>
        <dbReference type="Pfam" id="PF13166"/>
    </source>
</evidence>
<accession>A0A517VA35</accession>
<dbReference type="KEGG" id="gax:Pan161_14820"/>
<evidence type="ECO:0000313" key="3">
    <source>
        <dbReference type="Proteomes" id="UP000316855"/>
    </source>
</evidence>
<dbReference type="Pfam" id="PF13166">
    <property type="entry name" value="AAA_13"/>
    <property type="match status" value="1"/>
</dbReference>
<keyword evidence="3" id="KW-1185">Reference proteome</keyword>
<dbReference type="AlphaFoldDB" id="A0A517VA35"/>
<protein>
    <recommendedName>
        <fullName evidence="1">Protein CR006 P-loop domain-containing protein</fullName>
    </recommendedName>
</protein>
<feature type="domain" description="Protein CR006 P-loop" evidence="1">
    <location>
        <begin position="294"/>
        <end position="503"/>
    </location>
</feature>
<organism evidence="2 3">
    <name type="scientific">Gimesia algae</name>
    <dbReference type="NCBI Taxonomy" id="2527971"/>
    <lineage>
        <taxon>Bacteria</taxon>
        <taxon>Pseudomonadati</taxon>
        <taxon>Planctomycetota</taxon>
        <taxon>Planctomycetia</taxon>
        <taxon>Planctomycetales</taxon>
        <taxon>Planctomycetaceae</taxon>
        <taxon>Gimesia</taxon>
    </lineage>
</organism>
<reference evidence="2 3" key="1">
    <citation type="submission" date="2019-02" db="EMBL/GenBank/DDBJ databases">
        <title>Deep-cultivation of Planctomycetes and their phenomic and genomic characterization uncovers novel biology.</title>
        <authorList>
            <person name="Wiegand S."/>
            <person name="Jogler M."/>
            <person name="Boedeker C."/>
            <person name="Pinto D."/>
            <person name="Vollmers J."/>
            <person name="Rivas-Marin E."/>
            <person name="Kohn T."/>
            <person name="Peeters S.H."/>
            <person name="Heuer A."/>
            <person name="Rast P."/>
            <person name="Oberbeckmann S."/>
            <person name="Bunk B."/>
            <person name="Jeske O."/>
            <person name="Meyerdierks A."/>
            <person name="Storesund J.E."/>
            <person name="Kallscheuer N."/>
            <person name="Luecker S."/>
            <person name="Lage O.M."/>
            <person name="Pohl T."/>
            <person name="Merkel B.J."/>
            <person name="Hornburger P."/>
            <person name="Mueller R.-W."/>
            <person name="Bruemmer F."/>
            <person name="Labrenz M."/>
            <person name="Spormann A.M."/>
            <person name="Op den Camp H."/>
            <person name="Overmann J."/>
            <person name="Amann R."/>
            <person name="Jetten M.S.M."/>
            <person name="Mascher T."/>
            <person name="Medema M.H."/>
            <person name="Devos D.P."/>
            <person name="Kaster A.-K."/>
            <person name="Ovreas L."/>
            <person name="Rohde M."/>
            <person name="Galperin M.Y."/>
            <person name="Jogler C."/>
        </authorList>
    </citation>
    <scope>NUCLEOTIDE SEQUENCE [LARGE SCALE GENOMIC DNA]</scope>
    <source>
        <strain evidence="2 3">Pan161</strain>
    </source>
</reference>
<name>A0A517VA35_9PLAN</name>
<dbReference type="InterPro" id="IPR026866">
    <property type="entry name" value="CR006_AAA"/>
</dbReference>
<sequence length="537" mass="62869">MSQKLYNLIMHSDPKFWSGDSGYVDFPRDRFLEYTEDHLKEQFQTLDQDARNKLKTLPTLFSVEHENADTRIGKITNIEVQPNRLRIYFKLSEENYPLTKGVLQKNWQELNINESDFEFYRTHWAIKECDILNFYKAYLKTLTGIVHQLKGADQKVQLIYAFNGTGKTRLSREFKQLISPKNDVDETVLSRDKILYYNAFTEDLFYWDNDLTLDAEPKLKIQPNSFTDWILVDQGQDQNVIANFQRYTSDKLTPRFHSESRERHQNGKKIVVQSIVEVTFSIETGDNVDSGNLKLSKGEESNFIWSVFYTLLEQVVSILNVPEPDERETNVFDKLEYIFIDDPVSSLDDNHVIELAVDLAELIRLNESSVKFIISTHNPVFYNVLCNELVSDDKSRRPYWRGKWFGKSRLERSEEGGYLLVPQPNDSPFSYHLHLLAKLKAVIDSGQVEKYHFSLLRNILEKTATFLGHKRWEHLLPSSEDGRPNPYAKRILNFSSHSKHSAEEVPDLEPQDQKVLKQLIDHIVSTHRFWQEQESDD</sequence>
<proteinExistence type="predicted"/>
<gene>
    <name evidence="2" type="ORF">Pan161_14820</name>
</gene>
<dbReference type="Proteomes" id="UP000316855">
    <property type="component" value="Chromosome"/>
</dbReference>
<dbReference type="SUPFAM" id="SSF52540">
    <property type="entry name" value="P-loop containing nucleoside triphosphate hydrolases"/>
    <property type="match status" value="1"/>
</dbReference>
<evidence type="ECO:0000313" key="2">
    <source>
        <dbReference type="EMBL" id="QDT89849.1"/>
    </source>
</evidence>